<dbReference type="OrthoDB" id="9775490at2"/>
<keyword evidence="3" id="KW-0067">ATP-binding</keyword>
<keyword evidence="6" id="KW-1185">Reference proteome</keyword>
<keyword evidence="1" id="KW-0813">Transport</keyword>
<dbReference type="KEGG" id="xba:C7S18_03430"/>
<keyword evidence="2" id="KW-0547">Nucleotide-binding</keyword>
<dbReference type="GO" id="GO:0005524">
    <property type="term" value="F:ATP binding"/>
    <property type="evidence" value="ECO:0007669"/>
    <property type="project" value="UniProtKB-KW"/>
</dbReference>
<evidence type="ECO:0000256" key="1">
    <source>
        <dbReference type="ARBA" id="ARBA00022448"/>
    </source>
</evidence>
<reference evidence="5 6" key="1">
    <citation type="submission" date="2018-03" db="EMBL/GenBank/DDBJ databases">
        <title>Ahniella affigens gen. nov., sp. nov., a gammaproteobacterium isolated from sandy soil near a stream.</title>
        <authorList>
            <person name="Ko Y."/>
            <person name="Kim J.-H."/>
        </authorList>
    </citation>
    <scope>NUCLEOTIDE SEQUENCE [LARGE SCALE GENOMIC DNA]</scope>
    <source>
        <strain evidence="5 6">D13</strain>
    </source>
</reference>
<evidence type="ECO:0000256" key="2">
    <source>
        <dbReference type="ARBA" id="ARBA00022741"/>
    </source>
</evidence>
<dbReference type="Pfam" id="PF00005">
    <property type="entry name" value="ABC_tran"/>
    <property type="match status" value="1"/>
</dbReference>
<dbReference type="PROSITE" id="PS50893">
    <property type="entry name" value="ABC_TRANSPORTER_2"/>
    <property type="match status" value="1"/>
</dbReference>
<dbReference type="InterPro" id="IPR017871">
    <property type="entry name" value="ABC_transporter-like_CS"/>
</dbReference>
<name>A0A2P1PN92_9GAMM</name>
<dbReference type="Gene3D" id="3.40.50.300">
    <property type="entry name" value="P-loop containing nucleotide triphosphate hydrolases"/>
    <property type="match status" value="1"/>
</dbReference>
<sequence>MKSAISISAVNKQFGSKRAVQDLNLEIPEGALYGVIGPNGAGKSTTLRMILSILFPDSGSIRVLGHDSALKAKDQIGYLPEERGVYKKMQVLEFLQHMGILKGLGRADAKAKALKWLDTVGLPDVQKKRCEELSKGMQQKIQFISAVIHDPELLILDEPFSGLDPVNMRLLRELVEAQHRKGTTILFSTHVMPQAEEMCDHIVMLHQGRKVLDNSLDEIKRQEVVREILFEPLHAESVVPAQLAAVPGIDGVEGKDRSYRLKLVEGADLEQTVQALTRSVVPARLELVRPRLEDLFVSIVTGSGQTEESV</sequence>
<organism evidence="5 6">
    <name type="scientific">Ahniella affigens</name>
    <dbReference type="NCBI Taxonomy" id="2021234"/>
    <lineage>
        <taxon>Bacteria</taxon>
        <taxon>Pseudomonadati</taxon>
        <taxon>Pseudomonadota</taxon>
        <taxon>Gammaproteobacteria</taxon>
        <taxon>Lysobacterales</taxon>
        <taxon>Rhodanobacteraceae</taxon>
        <taxon>Ahniella</taxon>
    </lineage>
</organism>
<dbReference type="Proteomes" id="UP000241074">
    <property type="component" value="Chromosome"/>
</dbReference>
<protein>
    <recommendedName>
        <fullName evidence="4">ABC transporter domain-containing protein</fullName>
    </recommendedName>
</protein>
<dbReference type="InterPro" id="IPR003593">
    <property type="entry name" value="AAA+_ATPase"/>
</dbReference>
<dbReference type="PROSITE" id="PS00211">
    <property type="entry name" value="ABC_TRANSPORTER_1"/>
    <property type="match status" value="1"/>
</dbReference>
<evidence type="ECO:0000313" key="5">
    <source>
        <dbReference type="EMBL" id="AVP96297.1"/>
    </source>
</evidence>
<accession>A0A2P1PN92</accession>
<dbReference type="SMART" id="SM00382">
    <property type="entry name" value="AAA"/>
    <property type="match status" value="1"/>
</dbReference>
<feature type="domain" description="ABC transporter" evidence="4">
    <location>
        <begin position="5"/>
        <end position="232"/>
    </location>
</feature>
<dbReference type="InterPro" id="IPR050763">
    <property type="entry name" value="ABC_transporter_ATP-binding"/>
</dbReference>
<dbReference type="PANTHER" id="PTHR42711">
    <property type="entry name" value="ABC TRANSPORTER ATP-BINDING PROTEIN"/>
    <property type="match status" value="1"/>
</dbReference>
<dbReference type="InterPro" id="IPR027417">
    <property type="entry name" value="P-loop_NTPase"/>
</dbReference>
<dbReference type="RefSeq" id="WP_106890226.1">
    <property type="nucleotide sequence ID" value="NZ_CP027860.1"/>
</dbReference>
<reference evidence="5 6" key="2">
    <citation type="submission" date="2018-03" db="EMBL/GenBank/DDBJ databases">
        <authorList>
            <person name="Keele B.F."/>
        </authorList>
    </citation>
    <scope>NUCLEOTIDE SEQUENCE [LARGE SCALE GENOMIC DNA]</scope>
    <source>
        <strain evidence="5 6">D13</strain>
    </source>
</reference>
<dbReference type="InterPro" id="IPR003439">
    <property type="entry name" value="ABC_transporter-like_ATP-bd"/>
</dbReference>
<gene>
    <name evidence="5" type="ORF">C7S18_03430</name>
</gene>
<dbReference type="GO" id="GO:0016887">
    <property type="term" value="F:ATP hydrolysis activity"/>
    <property type="evidence" value="ECO:0007669"/>
    <property type="project" value="InterPro"/>
</dbReference>
<evidence type="ECO:0000259" key="4">
    <source>
        <dbReference type="PROSITE" id="PS50893"/>
    </source>
</evidence>
<dbReference type="PANTHER" id="PTHR42711:SF16">
    <property type="entry name" value="ABC TRANSPORTER ATP-BINDING PROTEIN"/>
    <property type="match status" value="1"/>
</dbReference>
<dbReference type="EMBL" id="CP027860">
    <property type="protein sequence ID" value="AVP96297.1"/>
    <property type="molecule type" value="Genomic_DNA"/>
</dbReference>
<evidence type="ECO:0000313" key="6">
    <source>
        <dbReference type="Proteomes" id="UP000241074"/>
    </source>
</evidence>
<dbReference type="AlphaFoldDB" id="A0A2P1PN92"/>
<proteinExistence type="predicted"/>
<dbReference type="SUPFAM" id="SSF52540">
    <property type="entry name" value="P-loop containing nucleoside triphosphate hydrolases"/>
    <property type="match status" value="1"/>
</dbReference>
<evidence type="ECO:0000256" key="3">
    <source>
        <dbReference type="ARBA" id="ARBA00022840"/>
    </source>
</evidence>